<evidence type="ECO:0000256" key="2">
    <source>
        <dbReference type="ARBA" id="ARBA00022670"/>
    </source>
</evidence>
<dbReference type="InterPro" id="IPR016129">
    <property type="entry name" value="Caspase_his_AS"/>
</dbReference>
<keyword evidence="12" id="KW-1185">Reference proteome</keyword>
<feature type="domain" description="Caspase family p20" evidence="10">
    <location>
        <begin position="96"/>
        <end position="220"/>
    </location>
</feature>
<evidence type="ECO:0000256" key="1">
    <source>
        <dbReference type="ARBA" id="ARBA00010134"/>
    </source>
</evidence>
<dbReference type="InterPro" id="IPR011600">
    <property type="entry name" value="Pept_C14_caspase"/>
</dbReference>
<dbReference type="InterPro" id="IPR033139">
    <property type="entry name" value="Caspase_cys_AS"/>
</dbReference>
<dbReference type="PROSITE" id="PS50207">
    <property type="entry name" value="CASPASE_P10"/>
    <property type="match status" value="1"/>
</dbReference>
<evidence type="ECO:0000313" key="12">
    <source>
        <dbReference type="Proteomes" id="UP000759131"/>
    </source>
</evidence>
<dbReference type="EMBL" id="OC875349">
    <property type="protein sequence ID" value="CAD7638395.1"/>
    <property type="molecule type" value="Genomic_DNA"/>
</dbReference>
<dbReference type="OrthoDB" id="6416614at2759"/>
<dbReference type="PROSITE" id="PS50208">
    <property type="entry name" value="CASPASE_P20"/>
    <property type="match status" value="1"/>
</dbReference>
<dbReference type="PRINTS" id="PR00376">
    <property type="entry name" value="IL1BCENZYME"/>
</dbReference>
<organism evidence="11">
    <name type="scientific">Medioppia subpectinata</name>
    <dbReference type="NCBI Taxonomy" id="1979941"/>
    <lineage>
        <taxon>Eukaryota</taxon>
        <taxon>Metazoa</taxon>
        <taxon>Ecdysozoa</taxon>
        <taxon>Arthropoda</taxon>
        <taxon>Chelicerata</taxon>
        <taxon>Arachnida</taxon>
        <taxon>Acari</taxon>
        <taxon>Acariformes</taxon>
        <taxon>Sarcoptiformes</taxon>
        <taxon>Oribatida</taxon>
        <taxon>Brachypylina</taxon>
        <taxon>Oppioidea</taxon>
        <taxon>Oppiidae</taxon>
        <taxon>Medioppia</taxon>
    </lineage>
</organism>
<dbReference type="Proteomes" id="UP000759131">
    <property type="component" value="Unassembled WGS sequence"/>
</dbReference>
<dbReference type="Gene3D" id="3.40.50.1460">
    <property type="match status" value="1"/>
</dbReference>
<dbReference type="AlphaFoldDB" id="A0A7R9QBV2"/>
<sequence length="336" mass="38025">MFVTLLHLYQIIVEIMDPRAEDMSNNMEEDNTNGNVEGGGDGQEMSASEPILMVRNGDSVDARSIFDVFKARPGCQPLARLSTPVESLTYHMKHKKRGKCLIFNNHRFEAHTRLNERRGTECDGRALYGSFRSLDFDVKIYEDPSAKCITSTLEAVSKEDHSESDCIVVCILTHGEQGILWAKDEKYYTDNVFSYFKGDQCPTLAAKPKIFFIQACQGDRLDAGVAVRRSLDVTDSGHDFYRIPNYADFLIAYSTVPGFYSWRNTTQGSWFIQALTQVLGKHSANLDLLTMMTIVSRLVAYDFESCVPGDPTFHQKKQIPCVTSMLTRLIYFIPKD</sequence>
<dbReference type="GO" id="GO:0045751">
    <property type="term" value="P:negative regulation of Toll signaling pathway"/>
    <property type="evidence" value="ECO:0007669"/>
    <property type="project" value="UniProtKB-ARBA"/>
</dbReference>
<reference evidence="11" key="1">
    <citation type="submission" date="2020-11" db="EMBL/GenBank/DDBJ databases">
        <authorList>
            <person name="Tran Van P."/>
        </authorList>
    </citation>
    <scope>NUCLEOTIDE SEQUENCE</scope>
</reference>
<dbReference type="SUPFAM" id="SSF52129">
    <property type="entry name" value="Caspase-like"/>
    <property type="match status" value="1"/>
</dbReference>
<dbReference type="InterPro" id="IPR002398">
    <property type="entry name" value="Pept_C14"/>
</dbReference>
<comment type="similarity">
    <text evidence="1 7">Belongs to the peptidase C14A family.</text>
</comment>
<feature type="domain" description="Caspase family p10" evidence="9">
    <location>
        <begin position="239"/>
        <end position="334"/>
    </location>
</feature>
<name>A0A7R9QBV2_9ACAR</name>
<evidence type="ECO:0000256" key="8">
    <source>
        <dbReference type="SAM" id="MobiDB-lite"/>
    </source>
</evidence>
<dbReference type="GO" id="GO:0004197">
    <property type="term" value="F:cysteine-type endopeptidase activity"/>
    <property type="evidence" value="ECO:0007669"/>
    <property type="project" value="InterPro"/>
</dbReference>
<dbReference type="Pfam" id="PF00656">
    <property type="entry name" value="Peptidase_C14"/>
    <property type="match status" value="1"/>
</dbReference>
<keyword evidence="5" id="KW-0788">Thiol protease</keyword>
<dbReference type="PROSITE" id="PS01121">
    <property type="entry name" value="CASPASE_HIS"/>
    <property type="match status" value="1"/>
</dbReference>
<evidence type="ECO:0000259" key="9">
    <source>
        <dbReference type="PROSITE" id="PS50207"/>
    </source>
</evidence>
<dbReference type="InterPro" id="IPR001309">
    <property type="entry name" value="Pept_C14_p20"/>
</dbReference>
<evidence type="ECO:0000256" key="3">
    <source>
        <dbReference type="ARBA" id="ARBA00022703"/>
    </source>
</evidence>
<keyword evidence="6" id="KW-0865">Zymogen</keyword>
<dbReference type="GO" id="GO:0045476">
    <property type="term" value="P:nurse cell apoptotic process"/>
    <property type="evidence" value="ECO:0007669"/>
    <property type="project" value="UniProtKB-ARBA"/>
</dbReference>
<dbReference type="InterPro" id="IPR029030">
    <property type="entry name" value="Caspase-like_dom_sf"/>
</dbReference>
<dbReference type="GO" id="GO:1990525">
    <property type="term" value="F:BIR domain binding"/>
    <property type="evidence" value="ECO:0007669"/>
    <property type="project" value="UniProtKB-ARBA"/>
</dbReference>
<dbReference type="PROSITE" id="PS01122">
    <property type="entry name" value="CASPASE_CYS"/>
    <property type="match status" value="1"/>
</dbReference>
<feature type="region of interest" description="Disordered" evidence="8">
    <location>
        <begin position="23"/>
        <end position="45"/>
    </location>
</feature>
<gene>
    <name evidence="11" type="ORF">OSB1V03_LOCUS17366</name>
</gene>
<dbReference type="CDD" id="cd00032">
    <property type="entry name" value="CASc"/>
    <property type="match status" value="1"/>
</dbReference>
<evidence type="ECO:0000313" key="11">
    <source>
        <dbReference type="EMBL" id="CAD7638395.1"/>
    </source>
</evidence>
<evidence type="ECO:0000256" key="7">
    <source>
        <dbReference type="RuleBase" id="RU003971"/>
    </source>
</evidence>
<evidence type="ECO:0000256" key="6">
    <source>
        <dbReference type="ARBA" id="ARBA00023145"/>
    </source>
</evidence>
<dbReference type="GO" id="GO:0016322">
    <property type="term" value="P:neuron remodeling"/>
    <property type="evidence" value="ECO:0007669"/>
    <property type="project" value="UniProtKB-ARBA"/>
</dbReference>
<accession>A0A7R9QBV2</accession>
<dbReference type="SMART" id="SM00115">
    <property type="entry name" value="CASc"/>
    <property type="match status" value="1"/>
</dbReference>
<dbReference type="FunFam" id="3.40.50.1460:FF:000001">
    <property type="entry name" value="Caspase-3 preproprotein"/>
    <property type="match status" value="1"/>
</dbReference>
<dbReference type="PANTHER" id="PTHR10454:SF232">
    <property type="entry name" value="AT03047P-RELATED"/>
    <property type="match status" value="1"/>
</dbReference>
<dbReference type="GO" id="GO:0006508">
    <property type="term" value="P:proteolysis"/>
    <property type="evidence" value="ECO:0007669"/>
    <property type="project" value="UniProtKB-KW"/>
</dbReference>
<keyword evidence="3" id="KW-0053">Apoptosis</keyword>
<dbReference type="InterPro" id="IPR002138">
    <property type="entry name" value="Pept_C14_p10"/>
</dbReference>
<protein>
    <submittedName>
        <fullName evidence="11">Uncharacterized protein</fullName>
    </submittedName>
</protein>
<keyword evidence="2" id="KW-0645">Protease</keyword>
<proteinExistence type="inferred from homology"/>
<evidence type="ECO:0000256" key="5">
    <source>
        <dbReference type="ARBA" id="ARBA00022807"/>
    </source>
</evidence>
<dbReference type="GO" id="GO:0005737">
    <property type="term" value="C:cytoplasm"/>
    <property type="evidence" value="ECO:0007669"/>
    <property type="project" value="TreeGrafter"/>
</dbReference>
<evidence type="ECO:0000256" key="4">
    <source>
        <dbReference type="ARBA" id="ARBA00022801"/>
    </source>
</evidence>
<dbReference type="InterPro" id="IPR015917">
    <property type="entry name" value="Pept_C14A"/>
</dbReference>
<keyword evidence="4" id="KW-0378">Hydrolase</keyword>
<dbReference type="PANTHER" id="PTHR10454">
    <property type="entry name" value="CASPASE"/>
    <property type="match status" value="1"/>
</dbReference>
<evidence type="ECO:0000259" key="10">
    <source>
        <dbReference type="PROSITE" id="PS50208"/>
    </source>
</evidence>
<dbReference type="EMBL" id="CAJPIZ010020774">
    <property type="protein sequence ID" value="CAG2117413.1"/>
    <property type="molecule type" value="Genomic_DNA"/>
</dbReference>
<dbReference type="GO" id="GO:0043525">
    <property type="term" value="P:positive regulation of neuron apoptotic process"/>
    <property type="evidence" value="ECO:0007669"/>
    <property type="project" value="TreeGrafter"/>
</dbReference>